<protein>
    <submittedName>
        <fullName evidence="9">Nitrite reductase small subunit NirD</fullName>
    </submittedName>
</protein>
<comment type="caution">
    <text evidence="9">The sequence shown here is derived from an EMBL/GenBank/DDBJ whole genome shotgun (WGS) entry which is preliminary data.</text>
</comment>
<evidence type="ECO:0000256" key="1">
    <source>
        <dbReference type="ARBA" id="ARBA00022714"/>
    </source>
</evidence>
<dbReference type="PROSITE" id="PS51300">
    <property type="entry name" value="NIRD"/>
    <property type="match status" value="1"/>
</dbReference>
<keyword evidence="6" id="KW-0534">Nitrate assimilation</keyword>
<dbReference type="InterPro" id="IPR017941">
    <property type="entry name" value="Rieske_2Fe-2S"/>
</dbReference>
<dbReference type="PANTHER" id="PTHR40562">
    <property type="match status" value="1"/>
</dbReference>
<dbReference type="SUPFAM" id="SSF50022">
    <property type="entry name" value="ISP domain"/>
    <property type="match status" value="1"/>
</dbReference>
<feature type="region of interest" description="Disordered" evidence="7">
    <location>
        <begin position="1"/>
        <end position="48"/>
    </location>
</feature>
<dbReference type="EMBL" id="JBHTJA010000189">
    <property type="protein sequence ID" value="MFD0905969.1"/>
    <property type="molecule type" value="Genomic_DNA"/>
</dbReference>
<reference evidence="10" key="1">
    <citation type="journal article" date="2019" name="Int. J. Syst. Evol. Microbiol.">
        <title>The Global Catalogue of Microorganisms (GCM) 10K type strain sequencing project: providing services to taxonomists for standard genome sequencing and annotation.</title>
        <authorList>
            <consortium name="The Broad Institute Genomics Platform"/>
            <consortium name="The Broad Institute Genome Sequencing Center for Infectious Disease"/>
            <person name="Wu L."/>
            <person name="Ma J."/>
        </authorList>
    </citation>
    <scope>NUCLEOTIDE SEQUENCE [LARGE SCALE GENOMIC DNA]</scope>
    <source>
        <strain evidence="10">JCM 31202</strain>
    </source>
</reference>
<evidence type="ECO:0000256" key="2">
    <source>
        <dbReference type="ARBA" id="ARBA00022723"/>
    </source>
</evidence>
<dbReference type="Pfam" id="PF13806">
    <property type="entry name" value="Rieske_2"/>
    <property type="match status" value="1"/>
</dbReference>
<organism evidence="9 10">
    <name type="scientific">Actinomadura sediminis</name>
    <dbReference type="NCBI Taxonomy" id="1038904"/>
    <lineage>
        <taxon>Bacteria</taxon>
        <taxon>Bacillati</taxon>
        <taxon>Actinomycetota</taxon>
        <taxon>Actinomycetes</taxon>
        <taxon>Streptosporangiales</taxon>
        <taxon>Thermomonosporaceae</taxon>
        <taxon>Actinomadura</taxon>
    </lineage>
</organism>
<accession>A0ABW3F5E8</accession>
<evidence type="ECO:0000256" key="6">
    <source>
        <dbReference type="ARBA" id="ARBA00023063"/>
    </source>
</evidence>
<evidence type="ECO:0000256" key="3">
    <source>
        <dbReference type="ARBA" id="ARBA00023002"/>
    </source>
</evidence>
<dbReference type="CDD" id="cd03529">
    <property type="entry name" value="Rieske_NirD"/>
    <property type="match status" value="1"/>
</dbReference>
<feature type="compositionally biased region" description="Basic and acidic residues" evidence="7">
    <location>
        <begin position="31"/>
        <end position="40"/>
    </location>
</feature>
<proteinExistence type="predicted"/>
<dbReference type="InterPro" id="IPR017881">
    <property type="entry name" value="NirD"/>
</dbReference>
<keyword evidence="3" id="KW-0560">Oxidoreductase</keyword>
<keyword evidence="10" id="KW-1185">Reference proteome</keyword>
<sequence length="163" mass="17421">MSTTEATLAPEARAPQSVRPEQNGSARNGPAHHETAEHAPARQGVAQDGSARRWSDVCAYADLIPERGVCAMIGGTQVAVFRTFDGDLYALSNLDPFSGAHVLSRGILGTRDGVPTVASPMYKQVFDLRTGVCLDDPRVALPAYGVRRAGGRVEVAVPDEHRR</sequence>
<dbReference type="NCBIfam" id="TIGR02378">
    <property type="entry name" value="nirD_assim_sml"/>
    <property type="match status" value="1"/>
</dbReference>
<dbReference type="RefSeq" id="WP_378307403.1">
    <property type="nucleotide sequence ID" value="NZ_JBHTJA010000189.1"/>
</dbReference>
<evidence type="ECO:0000256" key="4">
    <source>
        <dbReference type="ARBA" id="ARBA00023004"/>
    </source>
</evidence>
<feature type="domain" description="Rieske" evidence="8">
    <location>
        <begin position="55"/>
        <end position="155"/>
    </location>
</feature>
<gene>
    <name evidence="9" type="primary">nirD</name>
    <name evidence="9" type="ORF">ACFQ11_36735</name>
</gene>
<keyword evidence="2" id="KW-0479">Metal-binding</keyword>
<dbReference type="Gene3D" id="2.102.10.10">
    <property type="entry name" value="Rieske [2Fe-2S] iron-sulphur domain"/>
    <property type="match status" value="1"/>
</dbReference>
<dbReference type="InterPro" id="IPR036922">
    <property type="entry name" value="Rieske_2Fe-2S_sf"/>
</dbReference>
<name>A0ABW3F5E8_9ACTN</name>
<dbReference type="InterPro" id="IPR012748">
    <property type="entry name" value="Rieske-like_NirD"/>
</dbReference>
<dbReference type="PANTHER" id="PTHR40562:SF1">
    <property type="entry name" value="NITRITE REDUCTASE (NADH) SMALL SUBUNIT"/>
    <property type="match status" value="1"/>
</dbReference>
<dbReference type="Proteomes" id="UP001596972">
    <property type="component" value="Unassembled WGS sequence"/>
</dbReference>
<keyword evidence="1" id="KW-0001">2Fe-2S</keyword>
<evidence type="ECO:0000256" key="5">
    <source>
        <dbReference type="ARBA" id="ARBA00023014"/>
    </source>
</evidence>
<evidence type="ECO:0000256" key="7">
    <source>
        <dbReference type="SAM" id="MobiDB-lite"/>
    </source>
</evidence>
<evidence type="ECO:0000313" key="10">
    <source>
        <dbReference type="Proteomes" id="UP001596972"/>
    </source>
</evidence>
<dbReference type="PROSITE" id="PS51296">
    <property type="entry name" value="RIESKE"/>
    <property type="match status" value="1"/>
</dbReference>
<keyword evidence="5" id="KW-0411">Iron-sulfur</keyword>
<evidence type="ECO:0000313" key="9">
    <source>
        <dbReference type="EMBL" id="MFD0905969.1"/>
    </source>
</evidence>
<evidence type="ECO:0000259" key="8">
    <source>
        <dbReference type="PROSITE" id="PS51296"/>
    </source>
</evidence>
<keyword evidence="4" id="KW-0408">Iron</keyword>